<evidence type="ECO:0000259" key="14">
    <source>
        <dbReference type="Pfam" id="PF00266"/>
    </source>
</evidence>
<dbReference type="FunFam" id="3.40.640.10:FF:000084">
    <property type="entry name" value="IscS-like cysteine desulfurase"/>
    <property type="match status" value="1"/>
</dbReference>
<keyword evidence="10 13" id="KW-0411">Iron-sulfur</keyword>
<dbReference type="PANTHER" id="PTHR11601:SF34">
    <property type="entry name" value="CYSTEINE DESULFURASE"/>
    <property type="match status" value="1"/>
</dbReference>
<dbReference type="PANTHER" id="PTHR11601">
    <property type="entry name" value="CYSTEINE DESULFURYLASE FAMILY MEMBER"/>
    <property type="match status" value="1"/>
</dbReference>
<evidence type="ECO:0000256" key="3">
    <source>
        <dbReference type="ARBA" id="ARBA00006490"/>
    </source>
</evidence>
<dbReference type="STRING" id="1842532.A7E78_04140"/>
<evidence type="ECO:0000256" key="5">
    <source>
        <dbReference type="ARBA" id="ARBA00012239"/>
    </source>
</evidence>
<evidence type="ECO:0000256" key="8">
    <source>
        <dbReference type="ARBA" id="ARBA00022898"/>
    </source>
</evidence>
<evidence type="ECO:0000256" key="9">
    <source>
        <dbReference type="ARBA" id="ARBA00023004"/>
    </source>
</evidence>
<evidence type="ECO:0000313" key="15">
    <source>
        <dbReference type="EMBL" id="APG27096.1"/>
    </source>
</evidence>
<dbReference type="InterPro" id="IPR015421">
    <property type="entry name" value="PyrdxlP-dep_Trfase_major"/>
</dbReference>
<dbReference type="Gene3D" id="3.40.640.10">
    <property type="entry name" value="Type I PLP-dependent aspartate aminotransferase-like (Major domain)"/>
    <property type="match status" value="1"/>
</dbReference>
<evidence type="ECO:0000313" key="16">
    <source>
        <dbReference type="Proteomes" id="UP000182517"/>
    </source>
</evidence>
<keyword evidence="8 13" id="KW-0663">Pyridoxal phosphate</keyword>
<keyword evidence="7 13" id="KW-0479">Metal-binding</keyword>
<evidence type="ECO:0000256" key="6">
    <source>
        <dbReference type="ARBA" id="ARBA00022679"/>
    </source>
</evidence>
<dbReference type="EMBL" id="CP015519">
    <property type="protein sequence ID" value="APG27096.1"/>
    <property type="molecule type" value="Genomic_DNA"/>
</dbReference>
<comment type="cofactor">
    <cofactor evidence="1 12">
        <name>pyridoxal 5'-phosphate</name>
        <dbReference type="ChEBI" id="CHEBI:597326"/>
    </cofactor>
</comment>
<protein>
    <recommendedName>
        <fullName evidence="5 13">Cysteine desulfurase</fullName>
        <ecNumber evidence="5 13">2.8.1.7</ecNumber>
    </recommendedName>
    <alternativeName>
        <fullName evidence="13">Nitrogenase metalloclusters biosynthesis protein NifS</fullName>
    </alternativeName>
</protein>
<dbReference type="NCBIfam" id="TIGR03402">
    <property type="entry name" value="FeS_nifS"/>
    <property type="match status" value="1"/>
</dbReference>
<accession>A0A1L3GMC1</accession>
<dbReference type="GO" id="GO:0031071">
    <property type="term" value="F:cysteine desulfurase activity"/>
    <property type="evidence" value="ECO:0007669"/>
    <property type="project" value="UniProtKB-EC"/>
</dbReference>
<dbReference type="Gene3D" id="3.90.1150.10">
    <property type="entry name" value="Aspartate Aminotransferase, domain 1"/>
    <property type="match status" value="1"/>
</dbReference>
<dbReference type="InterPro" id="IPR020578">
    <property type="entry name" value="Aminotrans_V_PyrdxlP_BS"/>
</dbReference>
<dbReference type="GO" id="GO:0006520">
    <property type="term" value="P:amino acid metabolic process"/>
    <property type="evidence" value="ECO:0007669"/>
    <property type="project" value="InterPro"/>
</dbReference>
<name>A0A1L3GMC1_9BACT</name>
<gene>
    <name evidence="15" type="ORF">A7E78_04140</name>
</gene>
<dbReference type="GO" id="GO:0046872">
    <property type="term" value="F:metal ion binding"/>
    <property type="evidence" value="ECO:0007669"/>
    <property type="project" value="UniProtKB-KW"/>
</dbReference>
<dbReference type="Pfam" id="PF00266">
    <property type="entry name" value="Aminotran_5"/>
    <property type="match status" value="1"/>
</dbReference>
<dbReference type="KEGG" id="pef:A7E78_04140"/>
<dbReference type="InterPro" id="IPR015424">
    <property type="entry name" value="PyrdxlP-dep_Trfase"/>
</dbReference>
<evidence type="ECO:0000256" key="11">
    <source>
        <dbReference type="ARBA" id="ARBA00050776"/>
    </source>
</evidence>
<dbReference type="AlphaFoldDB" id="A0A1L3GMC1"/>
<reference evidence="15 16" key="1">
    <citation type="journal article" date="2017" name="Genome Announc.">
        <title>Complete Genome Sequences of Two Acetylene-Fermenting Pelobacter acetylenicus Strains.</title>
        <authorList>
            <person name="Sutton J.M."/>
            <person name="Baesman S.M."/>
            <person name="Fierst J.L."/>
            <person name="Poret-Peterson A.T."/>
            <person name="Oremland R.S."/>
            <person name="Dunlap D.S."/>
            <person name="Akob D.M."/>
        </authorList>
    </citation>
    <scope>NUCLEOTIDE SEQUENCE [LARGE SCALE GENOMIC DNA]</scope>
    <source>
        <strain evidence="15 16">SFB93</strain>
    </source>
</reference>
<dbReference type="GO" id="GO:0030170">
    <property type="term" value="F:pyridoxal phosphate binding"/>
    <property type="evidence" value="ECO:0007669"/>
    <property type="project" value="InterPro"/>
</dbReference>
<comment type="similarity">
    <text evidence="3 13">Belongs to the class-V pyridoxal-phosphate-dependent aminotransferase family. NifS/IscS subfamily.</text>
</comment>
<dbReference type="Gene3D" id="1.10.260.50">
    <property type="match status" value="1"/>
</dbReference>
<evidence type="ECO:0000256" key="12">
    <source>
        <dbReference type="RuleBase" id="RU004504"/>
    </source>
</evidence>
<proteinExistence type="inferred from homology"/>
<feature type="domain" description="Aminotransferase class V" evidence="14">
    <location>
        <begin position="11"/>
        <end position="371"/>
    </location>
</feature>
<dbReference type="InterPro" id="IPR015422">
    <property type="entry name" value="PyrdxlP-dep_Trfase_small"/>
</dbReference>
<dbReference type="InterPro" id="IPR017772">
    <property type="entry name" value="Cys_deSase_NifS_bac/arc"/>
</dbReference>
<sequence length="397" mass="42750">MSFGGKEVKRIYMDNNATTAVRSEVLEAMLPFYKEQFGNPSSIHWAGQAVSGAVDSARGQVAQLINCQPEEIIFTSCGSEGNALAIKGSAEFLRSKGNHIITTAVEHPAVLNSCKYLEKQGFEVTVLAVDSEGMIDLAELEAAICEQTILISAMWGNNETGTLFPVAEIGAIARKHKVRFHTDAVQAVGRVPVDVQAAGVDMLTISGHKFGAPKGVGALYVRKGMGLTPLFHGGHQERNRRAGTHNVPGIVGLGVACELAITDLAEQDGRIRALRDRLEQGILSRIPEVQVNGHRLQRLPNTLNISFAYIEGEAILLFLDMKGVAASSGSACMSDSFGQSHVIGAMGVDPMMANSNIRFGLGLDNTEEDVDFILEILPEIIQKLRDMSPFYSERAAS</sequence>
<keyword evidence="16" id="KW-1185">Reference proteome</keyword>
<evidence type="ECO:0000256" key="10">
    <source>
        <dbReference type="ARBA" id="ARBA00023014"/>
    </source>
</evidence>
<keyword evidence="9 13" id="KW-0408">Iron</keyword>
<keyword evidence="6 13" id="KW-0808">Transferase</keyword>
<evidence type="ECO:0000256" key="13">
    <source>
        <dbReference type="RuleBase" id="RU364075"/>
    </source>
</evidence>
<evidence type="ECO:0000256" key="2">
    <source>
        <dbReference type="ARBA" id="ARBA00003120"/>
    </source>
</evidence>
<dbReference type="GO" id="GO:0051536">
    <property type="term" value="F:iron-sulfur cluster binding"/>
    <property type="evidence" value="ECO:0007669"/>
    <property type="project" value="UniProtKB-KW"/>
</dbReference>
<comment type="function">
    <text evidence="2">Catalyzes the removal of elemental sulfur atoms from cysteine to produce alanine. Seems to participate in the biosynthesis of the nitrogenase metalloclusters by providing the inorganic sulfur required for the Fe-S core formation.</text>
</comment>
<comment type="subunit">
    <text evidence="4">Homodimer.</text>
</comment>
<organism evidence="15 16">
    <name type="scientific">Syntrophotalea acetylenivorans</name>
    <dbReference type="NCBI Taxonomy" id="1842532"/>
    <lineage>
        <taxon>Bacteria</taxon>
        <taxon>Pseudomonadati</taxon>
        <taxon>Thermodesulfobacteriota</taxon>
        <taxon>Desulfuromonadia</taxon>
        <taxon>Desulfuromonadales</taxon>
        <taxon>Syntrophotaleaceae</taxon>
        <taxon>Syntrophotalea</taxon>
    </lineage>
</organism>
<dbReference type="InterPro" id="IPR016454">
    <property type="entry name" value="Cysteine_dSase"/>
</dbReference>
<evidence type="ECO:0000256" key="1">
    <source>
        <dbReference type="ARBA" id="ARBA00001933"/>
    </source>
</evidence>
<dbReference type="InterPro" id="IPR000192">
    <property type="entry name" value="Aminotrans_V_dom"/>
</dbReference>
<dbReference type="PIRSF" id="PIRSF005572">
    <property type="entry name" value="NifS"/>
    <property type="match status" value="1"/>
</dbReference>
<dbReference type="EC" id="2.8.1.7" evidence="5 13"/>
<comment type="catalytic activity">
    <reaction evidence="11 13">
        <text>(sulfur carrier)-H + L-cysteine = (sulfur carrier)-SH + L-alanine</text>
        <dbReference type="Rhea" id="RHEA:43892"/>
        <dbReference type="Rhea" id="RHEA-COMP:14737"/>
        <dbReference type="Rhea" id="RHEA-COMP:14739"/>
        <dbReference type="ChEBI" id="CHEBI:29917"/>
        <dbReference type="ChEBI" id="CHEBI:35235"/>
        <dbReference type="ChEBI" id="CHEBI:57972"/>
        <dbReference type="ChEBI" id="CHEBI:64428"/>
        <dbReference type="EC" id="2.8.1.7"/>
    </reaction>
</comment>
<dbReference type="SUPFAM" id="SSF53383">
    <property type="entry name" value="PLP-dependent transferases"/>
    <property type="match status" value="1"/>
</dbReference>
<evidence type="ECO:0000256" key="7">
    <source>
        <dbReference type="ARBA" id="ARBA00022723"/>
    </source>
</evidence>
<evidence type="ECO:0000256" key="4">
    <source>
        <dbReference type="ARBA" id="ARBA00011738"/>
    </source>
</evidence>
<dbReference type="Proteomes" id="UP000182517">
    <property type="component" value="Chromosome"/>
</dbReference>
<dbReference type="PROSITE" id="PS00595">
    <property type="entry name" value="AA_TRANSFER_CLASS_5"/>
    <property type="match status" value="1"/>
</dbReference>